<dbReference type="EMBL" id="JAIZAY010000016">
    <property type="protein sequence ID" value="KAJ8026691.1"/>
    <property type="molecule type" value="Genomic_DNA"/>
</dbReference>
<evidence type="ECO:0000313" key="3">
    <source>
        <dbReference type="Proteomes" id="UP001152320"/>
    </source>
</evidence>
<name>A0A9Q1BGD6_HOLLE</name>
<sequence length="419" mass="47866">MESIRPLKKRRFTPEEDTLDIEKLFLKALAFQQDMVEVCRKILTEVIEIMLDVDTKGREIQMYLNRTENTKVPVKKRSTSQEPCGWLHPSKREELHKLSAELSGTINDCNIKLEHLRSSVASLSKNMTFLKSFFGIAENREKTEMDCDNLKHLEEREDRPDLPWITPAVENSLINEAVAGILADLSNKMKKLEDDLNTLTKKTVTVESEVRRTMTVIRGSINENCNTEPHRQISDTSAAVVADTECSLSSRCLPTDDTEKPSACRLNKSISKSPPDFLNVGNKAVTITIQRKRKEISVEKQQLHATETENRSTHVDAEPKPIIIEREIYDKMKRNSSTAFARKLLTYFFHKHELELYNFSTLPDREKVDTLLEIVEYEFPESTVGAEAMKKIRDGINSSCRAHKDKLKLSNLGQQSVTA</sequence>
<keyword evidence="3" id="KW-1185">Reference proteome</keyword>
<keyword evidence="1" id="KW-0175">Coiled coil</keyword>
<evidence type="ECO:0000256" key="1">
    <source>
        <dbReference type="SAM" id="Coils"/>
    </source>
</evidence>
<feature type="coiled-coil region" evidence="1">
    <location>
        <begin position="175"/>
        <end position="209"/>
    </location>
</feature>
<accession>A0A9Q1BGD6</accession>
<dbReference type="AlphaFoldDB" id="A0A9Q1BGD6"/>
<evidence type="ECO:0000313" key="2">
    <source>
        <dbReference type="EMBL" id="KAJ8026691.1"/>
    </source>
</evidence>
<organism evidence="2 3">
    <name type="scientific">Holothuria leucospilota</name>
    <name type="common">Black long sea cucumber</name>
    <name type="synonym">Mertensiothuria leucospilota</name>
    <dbReference type="NCBI Taxonomy" id="206669"/>
    <lineage>
        <taxon>Eukaryota</taxon>
        <taxon>Metazoa</taxon>
        <taxon>Echinodermata</taxon>
        <taxon>Eleutherozoa</taxon>
        <taxon>Echinozoa</taxon>
        <taxon>Holothuroidea</taxon>
        <taxon>Aspidochirotacea</taxon>
        <taxon>Aspidochirotida</taxon>
        <taxon>Holothuriidae</taxon>
        <taxon>Holothuria</taxon>
    </lineage>
</organism>
<proteinExistence type="predicted"/>
<comment type="caution">
    <text evidence="2">The sequence shown here is derived from an EMBL/GenBank/DDBJ whole genome shotgun (WGS) entry which is preliminary data.</text>
</comment>
<protein>
    <recommendedName>
        <fullName evidence="4">BEN domain-containing protein</fullName>
    </recommendedName>
</protein>
<gene>
    <name evidence="2" type="ORF">HOLleu_31600</name>
</gene>
<dbReference type="Proteomes" id="UP001152320">
    <property type="component" value="Chromosome 16"/>
</dbReference>
<evidence type="ECO:0008006" key="4">
    <source>
        <dbReference type="Google" id="ProtNLM"/>
    </source>
</evidence>
<reference evidence="2" key="1">
    <citation type="submission" date="2021-10" db="EMBL/GenBank/DDBJ databases">
        <title>Tropical sea cucumber genome reveals ecological adaptation and Cuvierian tubules defense mechanism.</title>
        <authorList>
            <person name="Chen T."/>
        </authorList>
    </citation>
    <scope>NUCLEOTIDE SEQUENCE</scope>
    <source>
        <strain evidence="2">Nanhai2018</strain>
        <tissue evidence="2">Muscle</tissue>
    </source>
</reference>